<dbReference type="InterPro" id="IPR011990">
    <property type="entry name" value="TPR-like_helical_dom_sf"/>
</dbReference>
<dbReference type="InterPro" id="IPR036390">
    <property type="entry name" value="WH_DNA-bd_sf"/>
</dbReference>
<dbReference type="SUPFAM" id="SSF46785">
    <property type="entry name" value="Winged helix' DNA-binding domain"/>
    <property type="match status" value="1"/>
</dbReference>
<sequence>MATGAPRPFTPAGEDARDLRRRTVGRDDLLDHLVGTFRTAATGRRREHSLLIGPRGSGKSHLLAVAVAALLDDPDLAGRYAVAGVPEDGLGVTRLADVLDAVLTTLGSATTDDRAAAVRNALGDRVLLLTVENLDRVLGNLGPAGRRDLRAWLRSSGTLVLATTSTVPDALREEDWSGTFTDLALTALAADDATELVTLLARDRGDHAAAELLAGATGRARLAALGHLTGGSPRSWTILAGLLDERSLDELTPAVVRLVERLVPHHQQLLWELPPNEQRVVRALADGGSTTLTVGDLSDRADLGQAVTSTTLKRLAAGGWVTSAKLRTGDRRRTWYRLRDPLLRHHVQDRSGQTQPLAQAAALLRVLLDPAERERHRPAEPPGTDLLRELAATLDRVSEPLTPNPALRRDVDGLQLLAHQWQAREDLTYLGTDLVELVDRARDGSTGDLAEAVGALLRAADGSGLTAPEAVLLDLTAVTWDAHRDPAATRAALAGLAPAAGETGLLRPLDTTIAALAAEHTGQGAFDHARELHELLVDLRGEHAGRLHPASLAARGDLAWATAMAGDVAGSLALHEEVVADAVDALGAIDPTTLRLRQSQAVVRGWAGSPEPAAEEVVALVADLEEVGAPGQTDLLRARAWLGRDLGRQGRYDEQVRELERLLPEAVTTYGASAHTVRFLRSDLAAARARAGDHEGAAADLDAVVADATGADEPTGTLALHHRARRAAVAVGAGDRAGALRFLVALADDAPPPRPLHDWCVLSVLAVTDGPADAAVTEALGAETGLLARVAAARAGDEEALVALPPELAAALDHPPGG</sequence>
<dbReference type="CDD" id="cd00090">
    <property type="entry name" value="HTH_ARSR"/>
    <property type="match status" value="1"/>
</dbReference>
<keyword evidence="3" id="KW-1185">Reference proteome</keyword>
<dbReference type="AlphaFoldDB" id="A0A1G6Y090"/>
<dbReference type="STRING" id="1045774.SAMN05421872_111139"/>
<evidence type="ECO:0000313" key="3">
    <source>
        <dbReference type="Proteomes" id="UP000199034"/>
    </source>
</evidence>
<dbReference type="OrthoDB" id="594504at2"/>
<protein>
    <recommendedName>
        <fullName evidence="1">HTH marR-type domain-containing protein</fullName>
    </recommendedName>
</protein>
<proteinExistence type="predicted"/>
<dbReference type="InterPro" id="IPR036388">
    <property type="entry name" value="WH-like_DNA-bd_sf"/>
</dbReference>
<feature type="domain" description="HTH marR-type" evidence="1">
    <location>
        <begin position="273"/>
        <end position="332"/>
    </location>
</feature>
<dbReference type="Proteomes" id="UP000199034">
    <property type="component" value="Unassembled WGS sequence"/>
</dbReference>
<dbReference type="Pfam" id="PF12802">
    <property type="entry name" value="MarR_2"/>
    <property type="match status" value="1"/>
</dbReference>
<organism evidence="2 3">
    <name type="scientific">Nocardioides lianchengensis</name>
    <dbReference type="NCBI Taxonomy" id="1045774"/>
    <lineage>
        <taxon>Bacteria</taxon>
        <taxon>Bacillati</taxon>
        <taxon>Actinomycetota</taxon>
        <taxon>Actinomycetes</taxon>
        <taxon>Propionibacteriales</taxon>
        <taxon>Nocardioidaceae</taxon>
        <taxon>Nocardioides</taxon>
    </lineage>
</organism>
<dbReference type="InterPro" id="IPR000835">
    <property type="entry name" value="HTH_MarR-typ"/>
</dbReference>
<name>A0A1G6Y090_9ACTN</name>
<dbReference type="InterPro" id="IPR027417">
    <property type="entry name" value="P-loop_NTPase"/>
</dbReference>
<dbReference type="RefSeq" id="WP_090859897.1">
    <property type="nucleotide sequence ID" value="NZ_FMZM01000011.1"/>
</dbReference>
<evidence type="ECO:0000313" key="2">
    <source>
        <dbReference type="EMBL" id="SDD83363.1"/>
    </source>
</evidence>
<dbReference type="Gene3D" id="1.25.40.10">
    <property type="entry name" value="Tetratricopeptide repeat domain"/>
    <property type="match status" value="1"/>
</dbReference>
<dbReference type="Gene3D" id="1.10.10.10">
    <property type="entry name" value="Winged helix-like DNA-binding domain superfamily/Winged helix DNA-binding domain"/>
    <property type="match status" value="1"/>
</dbReference>
<dbReference type="InterPro" id="IPR011991">
    <property type="entry name" value="ArsR-like_HTH"/>
</dbReference>
<dbReference type="SUPFAM" id="SSF52540">
    <property type="entry name" value="P-loop containing nucleoside triphosphate hydrolases"/>
    <property type="match status" value="1"/>
</dbReference>
<dbReference type="EMBL" id="FMZM01000011">
    <property type="protein sequence ID" value="SDD83363.1"/>
    <property type="molecule type" value="Genomic_DNA"/>
</dbReference>
<accession>A0A1G6Y090</accession>
<reference evidence="2 3" key="1">
    <citation type="submission" date="2016-10" db="EMBL/GenBank/DDBJ databases">
        <authorList>
            <person name="de Groot N.N."/>
        </authorList>
    </citation>
    <scope>NUCLEOTIDE SEQUENCE [LARGE SCALE GENOMIC DNA]</scope>
    <source>
        <strain evidence="2 3">CGMCC 4.6858</strain>
    </source>
</reference>
<gene>
    <name evidence="2" type="ORF">SAMN05421872_111139</name>
</gene>
<evidence type="ECO:0000259" key="1">
    <source>
        <dbReference type="Pfam" id="PF12802"/>
    </source>
</evidence>
<dbReference type="GO" id="GO:0003700">
    <property type="term" value="F:DNA-binding transcription factor activity"/>
    <property type="evidence" value="ECO:0007669"/>
    <property type="project" value="InterPro"/>
</dbReference>